<dbReference type="InterPro" id="IPR017441">
    <property type="entry name" value="Protein_kinase_ATP_BS"/>
</dbReference>
<keyword evidence="4 9" id="KW-0418">Kinase</keyword>
<dbReference type="SUPFAM" id="SSF56112">
    <property type="entry name" value="Protein kinase-like (PK-like)"/>
    <property type="match status" value="1"/>
</dbReference>
<keyword evidence="10" id="KW-1185">Reference proteome</keyword>
<sequence>MSLQEIGDYILLKTLGVGSTGKVKLVQHKITQKFYAMKILKKRNLDDKGDLQTRIQREISLMQILDHPHILKINDVCESPKHFYIILEYASHGELLEYLIDRDSIDEITAIRFFRQIIYGIDYLHSHSICHRDLKLENILLDEQDNVKIGDFGFARWMKTNIAETSCGSLHYAAPEVVKGTKYDGRIADVWSCGVVLYSLIAGKLPFEESSMRKLVIKIKKGEFNMPDFSDPIKDLISKILTVEPSERITIEQIKHHPAFTSGFPSHYIVPRPLPLPDTSEPINIDNLDPGIIRILNQIGFTNNEELKEELESSCNTIQKAFVRILLQNISINLFPWPFEDADRSMNDNSKAEDQLNENLNTENKSKTEDNSNESTNTENKSKTEDNSNENLNTENKSKTEDNSNENTNTENQSKTEDNSNENTNKVDNKDGPCFDKDANSFAKLVDNDDSNESGSSNETEVQIALSHDKSFDDSSGSFYSFAEPSPWASNLQNSNDDNVISSLLLDLSFPLETIFTQIQISLSSNNFEWFYPNEYLVICRNTLRGIYATIRGIVEATNSINLEYELIDGNHEKLNYFTSLLTKSINNCSQTEENGDN</sequence>
<keyword evidence="2" id="KW-0808">Transferase</keyword>
<reference evidence="9 10" key="1">
    <citation type="submission" date="2024-04" db="EMBL/GenBank/DDBJ databases">
        <title>Tritrichomonas musculus Genome.</title>
        <authorList>
            <person name="Alves-Ferreira E."/>
            <person name="Grigg M."/>
            <person name="Lorenzi H."/>
            <person name="Galac M."/>
        </authorList>
    </citation>
    <scope>NUCLEOTIDE SEQUENCE [LARGE SCALE GENOMIC DNA]</scope>
    <source>
        <strain evidence="9 10">EAF2021</strain>
    </source>
</reference>
<dbReference type="PROSITE" id="PS00108">
    <property type="entry name" value="PROTEIN_KINASE_ST"/>
    <property type="match status" value="1"/>
</dbReference>
<feature type="compositionally biased region" description="Basic and acidic residues" evidence="7">
    <location>
        <begin position="425"/>
        <end position="435"/>
    </location>
</feature>
<evidence type="ECO:0000256" key="1">
    <source>
        <dbReference type="ARBA" id="ARBA00022527"/>
    </source>
</evidence>
<dbReference type="InterPro" id="IPR000719">
    <property type="entry name" value="Prot_kinase_dom"/>
</dbReference>
<dbReference type="SMART" id="SM00220">
    <property type="entry name" value="S_TKc"/>
    <property type="match status" value="1"/>
</dbReference>
<evidence type="ECO:0000256" key="6">
    <source>
        <dbReference type="PROSITE-ProRule" id="PRU10141"/>
    </source>
</evidence>
<feature type="compositionally biased region" description="Basic and acidic residues" evidence="7">
    <location>
        <begin position="345"/>
        <end position="354"/>
    </location>
</feature>
<organism evidence="9 10">
    <name type="scientific">Tritrichomonas musculus</name>
    <dbReference type="NCBI Taxonomy" id="1915356"/>
    <lineage>
        <taxon>Eukaryota</taxon>
        <taxon>Metamonada</taxon>
        <taxon>Parabasalia</taxon>
        <taxon>Tritrichomonadida</taxon>
        <taxon>Tritrichomonadidae</taxon>
        <taxon>Tritrichomonas</taxon>
    </lineage>
</organism>
<evidence type="ECO:0000259" key="8">
    <source>
        <dbReference type="PROSITE" id="PS50011"/>
    </source>
</evidence>
<feature type="binding site" evidence="6">
    <location>
        <position position="38"/>
    </location>
    <ligand>
        <name>ATP</name>
        <dbReference type="ChEBI" id="CHEBI:30616"/>
    </ligand>
</feature>
<keyword evidence="1" id="KW-0723">Serine/threonine-protein kinase</keyword>
<evidence type="ECO:0000256" key="5">
    <source>
        <dbReference type="ARBA" id="ARBA00022840"/>
    </source>
</evidence>
<dbReference type="PANTHER" id="PTHR24346">
    <property type="entry name" value="MAP/MICROTUBULE AFFINITY-REGULATING KINASE"/>
    <property type="match status" value="1"/>
</dbReference>
<evidence type="ECO:0000256" key="2">
    <source>
        <dbReference type="ARBA" id="ARBA00022679"/>
    </source>
</evidence>
<evidence type="ECO:0000313" key="10">
    <source>
        <dbReference type="Proteomes" id="UP001470230"/>
    </source>
</evidence>
<feature type="domain" description="Protein kinase" evidence="8">
    <location>
        <begin position="9"/>
        <end position="260"/>
    </location>
</feature>
<name>A0ABR2J1M9_9EUKA</name>
<dbReference type="PROSITE" id="PS50011">
    <property type="entry name" value="PROTEIN_KINASE_DOM"/>
    <property type="match status" value="1"/>
</dbReference>
<dbReference type="GO" id="GO:0016301">
    <property type="term" value="F:kinase activity"/>
    <property type="evidence" value="ECO:0007669"/>
    <property type="project" value="UniProtKB-KW"/>
</dbReference>
<dbReference type="Proteomes" id="UP001470230">
    <property type="component" value="Unassembled WGS sequence"/>
</dbReference>
<keyword evidence="3 6" id="KW-0547">Nucleotide-binding</keyword>
<feature type="region of interest" description="Disordered" evidence="7">
    <location>
        <begin position="345"/>
        <end position="435"/>
    </location>
</feature>
<dbReference type="Pfam" id="PF00069">
    <property type="entry name" value="Pkinase"/>
    <property type="match status" value="1"/>
</dbReference>
<keyword evidence="5 6" id="KW-0067">ATP-binding</keyword>
<evidence type="ECO:0000313" key="9">
    <source>
        <dbReference type="EMBL" id="KAK8871466.1"/>
    </source>
</evidence>
<evidence type="ECO:0000256" key="3">
    <source>
        <dbReference type="ARBA" id="ARBA00022741"/>
    </source>
</evidence>
<dbReference type="InterPro" id="IPR011009">
    <property type="entry name" value="Kinase-like_dom_sf"/>
</dbReference>
<protein>
    <submittedName>
        <fullName evidence="9">Serine/threonine-protein kinase brsk1</fullName>
    </submittedName>
</protein>
<dbReference type="InterPro" id="IPR008271">
    <property type="entry name" value="Ser/Thr_kinase_AS"/>
</dbReference>
<comment type="caution">
    <text evidence="9">The sequence shown here is derived from an EMBL/GenBank/DDBJ whole genome shotgun (WGS) entry which is preliminary data.</text>
</comment>
<dbReference type="PROSITE" id="PS00107">
    <property type="entry name" value="PROTEIN_KINASE_ATP"/>
    <property type="match status" value="1"/>
</dbReference>
<evidence type="ECO:0000256" key="7">
    <source>
        <dbReference type="SAM" id="MobiDB-lite"/>
    </source>
</evidence>
<dbReference type="PANTHER" id="PTHR24346:SF82">
    <property type="entry name" value="KP78A-RELATED"/>
    <property type="match status" value="1"/>
</dbReference>
<feature type="region of interest" description="Disordered" evidence="7">
    <location>
        <begin position="445"/>
        <end position="464"/>
    </location>
</feature>
<dbReference type="Gene3D" id="1.10.510.10">
    <property type="entry name" value="Transferase(Phosphotransferase) domain 1"/>
    <property type="match status" value="1"/>
</dbReference>
<proteinExistence type="predicted"/>
<evidence type="ECO:0000256" key="4">
    <source>
        <dbReference type="ARBA" id="ARBA00022777"/>
    </source>
</evidence>
<gene>
    <name evidence="9" type="ORF">M9Y10_007195</name>
</gene>
<dbReference type="EMBL" id="JAPFFF010000013">
    <property type="protein sequence ID" value="KAK8871466.1"/>
    <property type="molecule type" value="Genomic_DNA"/>
</dbReference>
<accession>A0ABR2J1M9</accession>